<dbReference type="EMBL" id="DVMQ01000002">
    <property type="protein sequence ID" value="HIU23380.1"/>
    <property type="molecule type" value="Genomic_DNA"/>
</dbReference>
<evidence type="ECO:0000313" key="1">
    <source>
        <dbReference type="EMBL" id="HIU23380.1"/>
    </source>
</evidence>
<comment type="caution">
    <text evidence="1">The sequence shown here is derived from an EMBL/GenBank/DDBJ whole genome shotgun (WGS) entry which is preliminary data.</text>
</comment>
<sequence>MSNSQPHSFTESDRETLRSVLQAALENHDIDTGIEAAAELYEGTGDEQYKKVAEDLIALLRKRHVQERIKSTEM</sequence>
<dbReference type="AlphaFoldDB" id="A0A9D1HXZ8"/>
<organism evidence="1 2">
    <name type="scientific">Candidatus Coprovicinus avistercoris</name>
    <dbReference type="NCBI Taxonomy" id="2840754"/>
    <lineage>
        <taxon>Bacteria</taxon>
        <taxon>Bacillati</taxon>
        <taxon>Actinomycetota</taxon>
        <taxon>Coriobacteriia</taxon>
        <taxon>Coriobacteriales</taxon>
        <taxon>Coriobacteriaceae</taxon>
        <taxon>Coriobacteriaceae incertae sedis</taxon>
        <taxon>Candidatus Coprovicinus</taxon>
    </lineage>
</organism>
<name>A0A9D1HXZ8_9ACTN</name>
<evidence type="ECO:0000313" key="2">
    <source>
        <dbReference type="Proteomes" id="UP000824078"/>
    </source>
</evidence>
<dbReference type="Proteomes" id="UP000824078">
    <property type="component" value="Unassembled WGS sequence"/>
</dbReference>
<reference evidence="1" key="1">
    <citation type="submission" date="2020-10" db="EMBL/GenBank/DDBJ databases">
        <authorList>
            <person name="Gilroy R."/>
        </authorList>
    </citation>
    <scope>NUCLEOTIDE SEQUENCE</scope>
    <source>
        <strain evidence="1">ChiHjej12B11-29160</strain>
    </source>
</reference>
<reference evidence="1" key="2">
    <citation type="journal article" date="2021" name="PeerJ">
        <title>Extensive microbial diversity within the chicken gut microbiome revealed by metagenomics and culture.</title>
        <authorList>
            <person name="Gilroy R."/>
            <person name="Ravi A."/>
            <person name="Getino M."/>
            <person name="Pursley I."/>
            <person name="Horton D.L."/>
            <person name="Alikhan N.F."/>
            <person name="Baker D."/>
            <person name="Gharbi K."/>
            <person name="Hall N."/>
            <person name="Watson M."/>
            <person name="Adriaenssens E.M."/>
            <person name="Foster-Nyarko E."/>
            <person name="Jarju S."/>
            <person name="Secka A."/>
            <person name="Antonio M."/>
            <person name="Oren A."/>
            <person name="Chaudhuri R.R."/>
            <person name="La Ragione R."/>
            <person name="Hildebrand F."/>
            <person name="Pallen M.J."/>
        </authorList>
    </citation>
    <scope>NUCLEOTIDE SEQUENCE</scope>
    <source>
        <strain evidence="1">ChiHjej12B11-29160</strain>
    </source>
</reference>
<protein>
    <submittedName>
        <fullName evidence="1">Uncharacterized protein</fullName>
    </submittedName>
</protein>
<gene>
    <name evidence="1" type="ORF">IAD17_00390</name>
</gene>
<proteinExistence type="predicted"/>
<accession>A0A9D1HXZ8</accession>